<dbReference type="AlphaFoldDB" id="A0A5J4Q5W8"/>
<feature type="non-terminal residue" evidence="1">
    <location>
        <position position="58"/>
    </location>
</feature>
<gene>
    <name evidence="1" type="ORF">EZS28_055113</name>
</gene>
<comment type="caution">
    <text evidence="1">The sequence shown here is derived from an EMBL/GenBank/DDBJ whole genome shotgun (WGS) entry which is preliminary data.</text>
</comment>
<protein>
    <submittedName>
        <fullName evidence="1">Uncharacterized protein</fullName>
    </submittedName>
</protein>
<organism evidence="1 2">
    <name type="scientific">Streblomastix strix</name>
    <dbReference type="NCBI Taxonomy" id="222440"/>
    <lineage>
        <taxon>Eukaryota</taxon>
        <taxon>Metamonada</taxon>
        <taxon>Preaxostyla</taxon>
        <taxon>Oxymonadida</taxon>
        <taxon>Streblomastigidae</taxon>
        <taxon>Streblomastix</taxon>
    </lineage>
</organism>
<name>A0A5J4Q5W8_9EUKA</name>
<evidence type="ECO:0000313" key="1">
    <source>
        <dbReference type="EMBL" id="KAA6317366.1"/>
    </source>
</evidence>
<sequence>MNKNEDLDDEMMRFSGDDSAQLEIFVAAADSVADAVLLLENKEISAEKRKFESEGILQ</sequence>
<reference evidence="1 2" key="1">
    <citation type="submission" date="2019-03" db="EMBL/GenBank/DDBJ databases">
        <title>Single cell metagenomics reveals metabolic interactions within the superorganism composed of flagellate Streblomastix strix and complex community of Bacteroidetes bacteria on its surface.</title>
        <authorList>
            <person name="Treitli S.C."/>
            <person name="Kolisko M."/>
            <person name="Husnik F."/>
            <person name="Keeling P."/>
            <person name="Hampl V."/>
        </authorList>
    </citation>
    <scope>NUCLEOTIDE SEQUENCE [LARGE SCALE GENOMIC DNA]</scope>
    <source>
        <strain evidence="1">ST1C</strain>
    </source>
</reference>
<accession>A0A5J4Q5W8</accession>
<dbReference type="EMBL" id="SNRW01046637">
    <property type="protein sequence ID" value="KAA6317366.1"/>
    <property type="molecule type" value="Genomic_DNA"/>
</dbReference>
<dbReference type="OrthoDB" id="3176171at2759"/>
<dbReference type="Proteomes" id="UP000324800">
    <property type="component" value="Unassembled WGS sequence"/>
</dbReference>
<proteinExistence type="predicted"/>
<evidence type="ECO:0000313" key="2">
    <source>
        <dbReference type="Proteomes" id="UP000324800"/>
    </source>
</evidence>